<dbReference type="InterPro" id="IPR012094">
    <property type="entry name" value="tRNA_Ile_lys_synt"/>
</dbReference>
<dbReference type="AlphaFoldDB" id="C6Y023"/>
<dbReference type="InterPro" id="IPR012795">
    <property type="entry name" value="tRNA_Ile_lys_synt_N"/>
</dbReference>
<comment type="domain">
    <text evidence="8">The N-terminal region contains the highly conserved SGGXDS motif, predicted to be a P-loop motif involved in ATP binding.</text>
</comment>
<keyword evidence="11" id="KW-1185">Reference proteome</keyword>
<comment type="similarity">
    <text evidence="8">Belongs to the tRNA(Ile)-lysidine synthase family.</text>
</comment>
<dbReference type="KEGG" id="phe:Phep_0494"/>
<dbReference type="CDD" id="cd01992">
    <property type="entry name" value="TilS_N"/>
    <property type="match status" value="1"/>
</dbReference>
<evidence type="ECO:0000256" key="5">
    <source>
        <dbReference type="ARBA" id="ARBA00022741"/>
    </source>
</evidence>
<keyword evidence="3 8" id="KW-0436">Ligase</keyword>
<dbReference type="PANTHER" id="PTHR43033">
    <property type="entry name" value="TRNA(ILE)-LYSIDINE SYNTHASE-RELATED"/>
    <property type="match status" value="1"/>
</dbReference>
<dbReference type="EMBL" id="CP001681">
    <property type="protein sequence ID" value="ACU02718.1"/>
    <property type="molecule type" value="Genomic_DNA"/>
</dbReference>
<dbReference type="GO" id="GO:0005524">
    <property type="term" value="F:ATP binding"/>
    <property type="evidence" value="ECO:0007669"/>
    <property type="project" value="UniProtKB-UniRule"/>
</dbReference>
<dbReference type="GO" id="GO:0006400">
    <property type="term" value="P:tRNA modification"/>
    <property type="evidence" value="ECO:0007669"/>
    <property type="project" value="UniProtKB-UniRule"/>
</dbReference>
<dbReference type="InterPro" id="IPR011063">
    <property type="entry name" value="TilS/TtcA_N"/>
</dbReference>
<sequence length="465" mass="52616">MILLQNLESYIRKHALFQPGDKILLAVSGGKDSVLMAHLFKLSGFNFGIAHCNFNLRGAESQRDEAFVKMLAASMDVPFHLVHFHTKAYAARHKVSTQMAARTLRYQWFEEVRLAQGYKAIALAQHQNDAIETVLLNLVRGTGIAGMHGILPKRGWLIRPLLFLSGGDIAALVKSFELDYVEDSSNKSTDYVRNKLRLKVIPYLKEMNPNLELTFENNMQRFAETELVLQTTVAALKKKLFAEKEGKYYLAMTKVKELKPQRLLLFELLRPFNFTESVVDELIASLNKQSGTSFYSNSHRIVVDRASLILSSRSGGQPGLSHQLIHPQDELVDLKAGRLLISRSTHTGFEPNPDKAYVDGDKLLYPLVLRSREPGDRFKPMGMKSFKKLSDFFIDEKVPLSHKDEVPILVNGNGEVIWVAGLRQDNRYRLTEGTKNVTIFELKHLLITIPKQNKTVADKDGTKKP</sequence>
<feature type="domain" description="Lysidine-tRNA(Ile) synthetase C-terminal" evidence="9">
    <location>
        <begin position="367"/>
        <end position="440"/>
    </location>
</feature>
<proteinExistence type="inferred from homology"/>
<accession>C6Y023</accession>
<protein>
    <recommendedName>
        <fullName evidence="8">tRNA(Ile)-lysidine synthase</fullName>
        <ecNumber evidence="8">6.3.4.19</ecNumber>
    </recommendedName>
    <alternativeName>
        <fullName evidence="8">tRNA(Ile)-2-lysyl-cytidine synthase</fullName>
    </alternativeName>
    <alternativeName>
        <fullName evidence="8">tRNA(Ile)-lysidine synthetase</fullName>
    </alternativeName>
</protein>
<evidence type="ECO:0000313" key="11">
    <source>
        <dbReference type="Proteomes" id="UP000000852"/>
    </source>
</evidence>
<dbReference type="Gene3D" id="3.40.50.620">
    <property type="entry name" value="HUPs"/>
    <property type="match status" value="1"/>
</dbReference>
<comment type="subcellular location">
    <subcellularLocation>
        <location evidence="1 8">Cytoplasm</location>
    </subcellularLocation>
</comment>
<dbReference type="NCBIfam" id="TIGR02433">
    <property type="entry name" value="lysidine_TilS_C"/>
    <property type="match status" value="1"/>
</dbReference>
<evidence type="ECO:0000313" key="10">
    <source>
        <dbReference type="EMBL" id="ACU02718.1"/>
    </source>
</evidence>
<evidence type="ECO:0000256" key="6">
    <source>
        <dbReference type="ARBA" id="ARBA00022840"/>
    </source>
</evidence>
<keyword evidence="4 8" id="KW-0819">tRNA processing</keyword>
<dbReference type="SUPFAM" id="SSF52402">
    <property type="entry name" value="Adenine nucleotide alpha hydrolases-like"/>
    <property type="match status" value="1"/>
</dbReference>
<dbReference type="EC" id="6.3.4.19" evidence="8"/>
<dbReference type="SUPFAM" id="SSF56037">
    <property type="entry name" value="PheT/TilS domain"/>
    <property type="match status" value="1"/>
</dbReference>
<evidence type="ECO:0000256" key="4">
    <source>
        <dbReference type="ARBA" id="ARBA00022694"/>
    </source>
</evidence>
<dbReference type="Proteomes" id="UP000000852">
    <property type="component" value="Chromosome"/>
</dbReference>
<gene>
    <name evidence="8" type="primary">tilS</name>
    <name evidence="10" type="ordered locus">Phep_0494</name>
</gene>
<evidence type="ECO:0000256" key="8">
    <source>
        <dbReference type="HAMAP-Rule" id="MF_01161"/>
    </source>
</evidence>
<dbReference type="OrthoDB" id="9807403at2"/>
<dbReference type="Pfam" id="PF11734">
    <property type="entry name" value="TilS_C"/>
    <property type="match status" value="1"/>
</dbReference>
<evidence type="ECO:0000256" key="3">
    <source>
        <dbReference type="ARBA" id="ARBA00022598"/>
    </source>
</evidence>
<evidence type="ECO:0000259" key="9">
    <source>
        <dbReference type="SMART" id="SM00977"/>
    </source>
</evidence>
<keyword evidence="5 8" id="KW-0547">Nucleotide-binding</keyword>
<dbReference type="HOGENOM" id="CLU_018869_0_1_10"/>
<comment type="catalytic activity">
    <reaction evidence="7 8">
        <text>cytidine(34) in tRNA(Ile2) + L-lysine + ATP = lysidine(34) in tRNA(Ile2) + AMP + diphosphate + H(+)</text>
        <dbReference type="Rhea" id="RHEA:43744"/>
        <dbReference type="Rhea" id="RHEA-COMP:10625"/>
        <dbReference type="Rhea" id="RHEA-COMP:10670"/>
        <dbReference type="ChEBI" id="CHEBI:15378"/>
        <dbReference type="ChEBI" id="CHEBI:30616"/>
        <dbReference type="ChEBI" id="CHEBI:32551"/>
        <dbReference type="ChEBI" id="CHEBI:33019"/>
        <dbReference type="ChEBI" id="CHEBI:82748"/>
        <dbReference type="ChEBI" id="CHEBI:83665"/>
        <dbReference type="ChEBI" id="CHEBI:456215"/>
        <dbReference type="EC" id="6.3.4.19"/>
    </reaction>
</comment>
<name>C6Y023_PEDHD</name>
<comment type="function">
    <text evidence="8">Ligates lysine onto the cytidine present at position 34 of the AUA codon-specific tRNA(Ile) that contains the anticodon CAU, in an ATP-dependent manner. Cytidine is converted to lysidine, thus changing the amino acid specificity of the tRNA from methionine to isoleucine.</text>
</comment>
<dbReference type="PANTHER" id="PTHR43033:SF1">
    <property type="entry name" value="TRNA(ILE)-LYSIDINE SYNTHASE-RELATED"/>
    <property type="match status" value="1"/>
</dbReference>
<dbReference type="GO" id="GO:0032267">
    <property type="term" value="F:tRNA(Ile)-lysidine synthase activity"/>
    <property type="evidence" value="ECO:0007669"/>
    <property type="project" value="UniProtKB-EC"/>
</dbReference>
<keyword evidence="6 8" id="KW-0067">ATP-binding</keyword>
<dbReference type="eggNOG" id="COG0037">
    <property type="taxonomic scope" value="Bacteria"/>
</dbReference>
<dbReference type="SMART" id="SM00977">
    <property type="entry name" value="TilS_C"/>
    <property type="match status" value="1"/>
</dbReference>
<dbReference type="NCBIfam" id="TIGR02432">
    <property type="entry name" value="lysidine_TilS_N"/>
    <property type="match status" value="1"/>
</dbReference>
<reference evidence="10 11" key="1">
    <citation type="journal article" date="2009" name="Stand. Genomic Sci.">
        <title>Complete genome sequence of Pedobacter heparinus type strain (HIM 762-3).</title>
        <authorList>
            <person name="Han C."/>
            <person name="Spring S."/>
            <person name="Lapidus A."/>
            <person name="Del Rio T.G."/>
            <person name="Tice H."/>
            <person name="Copeland A."/>
            <person name="Cheng J.F."/>
            <person name="Lucas S."/>
            <person name="Chen F."/>
            <person name="Nolan M."/>
            <person name="Bruce D."/>
            <person name="Goodwin L."/>
            <person name="Pitluck S."/>
            <person name="Ivanova N."/>
            <person name="Mavromatis K."/>
            <person name="Mikhailova N."/>
            <person name="Pati A."/>
            <person name="Chen A."/>
            <person name="Palaniappan K."/>
            <person name="Land M."/>
            <person name="Hauser L."/>
            <person name="Chang Y.J."/>
            <person name="Jeffries C.C."/>
            <person name="Saunders E."/>
            <person name="Chertkov O."/>
            <person name="Brettin T."/>
            <person name="Goker M."/>
            <person name="Rohde M."/>
            <person name="Bristow J."/>
            <person name="Eisen J.A."/>
            <person name="Markowitz V."/>
            <person name="Hugenholtz P."/>
            <person name="Kyrpides N.C."/>
            <person name="Klenk H.P."/>
            <person name="Detter J.C."/>
        </authorList>
    </citation>
    <scope>NUCLEOTIDE SEQUENCE [LARGE SCALE GENOMIC DNA]</scope>
    <source>
        <strain evidence="11">ATCC 13125 / DSM 2366 / CIP 104194 / JCM 7457 / NBRC 12017 / NCIMB 9290 / NRRL B-14731 / HIM 762-3</strain>
    </source>
</reference>
<evidence type="ECO:0000256" key="1">
    <source>
        <dbReference type="ARBA" id="ARBA00004496"/>
    </source>
</evidence>
<dbReference type="GO" id="GO:0005737">
    <property type="term" value="C:cytoplasm"/>
    <property type="evidence" value="ECO:0007669"/>
    <property type="project" value="UniProtKB-SubCell"/>
</dbReference>
<dbReference type="InterPro" id="IPR012796">
    <property type="entry name" value="Lysidine-tRNA-synth_C"/>
</dbReference>
<dbReference type="HAMAP" id="MF_01161">
    <property type="entry name" value="tRNA_Ile_lys_synt"/>
    <property type="match status" value="1"/>
</dbReference>
<dbReference type="RefSeq" id="WP_012780671.1">
    <property type="nucleotide sequence ID" value="NC_013061.1"/>
</dbReference>
<dbReference type="Pfam" id="PF01171">
    <property type="entry name" value="ATP_bind_3"/>
    <property type="match status" value="1"/>
</dbReference>
<dbReference type="InterPro" id="IPR014729">
    <property type="entry name" value="Rossmann-like_a/b/a_fold"/>
</dbReference>
<evidence type="ECO:0000256" key="7">
    <source>
        <dbReference type="ARBA" id="ARBA00048539"/>
    </source>
</evidence>
<keyword evidence="2 8" id="KW-0963">Cytoplasm</keyword>
<organism evidence="10 11">
    <name type="scientific">Pedobacter heparinus (strain ATCC 13125 / DSM 2366 / CIP 104194 / JCM 7457 / NBRC 12017 / NCIMB 9290 / NRRL B-14731 / HIM 762-3)</name>
    <dbReference type="NCBI Taxonomy" id="485917"/>
    <lineage>
        <taxon>Bacteria</taxon>
        <taxon>Pseudomonadati</taxon>
        <taxon>Bacteroidota</taxon>
        <taxon>Sphingobacteriia</taxon>
        <taxon>Sphingobacteriales</taxon>
        <taxon>Sphingobacteriaceae</taxon>
        <taxon>Pedobacter</taxon>
    </lineage>
</organism>
<dbReference type="STRING" id="485917.Phep_0494"/>
<feature type="binding site" evidence="8">
    <location>
        <begin position="28"/>
        <end position="33"/>
    </location>
    <ligand>
        <name>ATP</name>
        <dbReference type="ChEBI" id="CHEBI:30616"/>
    </ligand>
</feature>
<evidence type="ECO:0000256" key="2">
    <source>
        <dbReference type="ARBA" id="ARBA00022490"/>
    </source>
</evidence>